<evidence type="ECO:0000313" key="2">
    <source>
        <dbReference type="Proteomes" id="UP000278085"/>
    </source>
</evidence>
<accession>A0A430HHP5</accession>
<dbReference type="AlphaFoldDB" id="A0A430HHP5"/>
<protein>
    <submittedName>
        <fullName evidence="1">Uncharacterized protein</fullName>
    </submittedName>
</protein>
<comment type="caution">
    <text evidence="1">The sequence shown here is derived from an EMBL/GenBank/DDBJ whole genome shotgun (WGS) entry which is preliminary data.</text>
</comment>
<dbReference type="OrthoDB" id="8756031at2"/>
<keyword evidence="2" id="KW-1185">Reference proteome</keyword>
<sequence length="241" mass="26432">MPTVIVPYVRDPVDKSYRKMMAGVARFERERALAPAASLRFRLLPRLPTTDMRGVALRIAGERISVPLALDADHSFVLPRNEEALRDDAAVVANRRADSLTWRAAIHSPGLAPGTRRLGDLRLECRVGIVAGLISNNSPIFGWLSDALSDAGQVCTSADGNYLFFAERPLFAVTVRHGARAEVLPFKMLYAGGRLSAGDLRFCDCQVLLDRSYYAPIFDPAWPDEAVLEFAYMDEPAGGAP</sequence>
<gene>
    <name evidence="1" type="ORF">EJB06_21485</name>
</gene>
<reference evidence="1 2" key="1">
    <citation type="submission" date="2018-12" db="EMBL/GenBank/DDBJ databases">
        <authorList>
            <person name="Yang E."/>
        </authorList>
    </citation>
    <scope>NUCLEOTIDE SEQUENCE [LARGE SCALE GENOMIC DNA]</scope>
    <source>
        <strain evidence="1 2">SOD</strain>
    </source>
</reference>
<evidence type="ECO:0000313" key="1">
    <source>
        <dbReference type="EMBL" id="RSZ57043.1"/>
    </source>
</evidence>
<proteinExistence type="predicted"/>
<organism evidence="1 2">
    <name type="scientific">Massilia atriviolacea</name>
    <dbReference type="NCBI Taxonomy" id="2495579"/>
    <lineage>
        <taxon>Bacteria</taxon>
        <taxon>Pseudomonadati</taxon>
        <taxon>Pseudomonadota</taxon>
        <taxon>Betaproteobacteria</taxon>
        <taxon>Burkholderiales</taxon>
        <taxon>Oxalobacteraceae</taxon>
        <taxon>Telluria group</taxon>
        <taxon>Massilia</taxon>
    </lineage>
</organism>
<dbReference type="EMBL" id="RXLQ01000012">
    <property type="protein sequence ID" value="RSZ57043.1"/>
    <property type="molecule type" value="Genomic_DNA"/>
</dbReference>
<dbReference type="Proteomes" id="UP000278085">
    <property type="component" value="Unassembled WGS sequence"/>
</dbReference>
<name>A0A430HHP5_9BURK</name>